<dbReference type="InterPro" id="IPR006047">
    <property type="entry name" value="GH13_cat_dom"/>
</dbReference>
<keyword evidence="1 4" id="KW-0378">Hydrolase</keyword>
<dbReference type="CDD" id="cd02857">
    <property type="entry name" value="E_set_CDase_PDE_N"/>
    <property type="match status" value="1"/>
</dbReference>
<feature type="domain" description="Glycosyl hydrolase family 13 catalytic" evidence="3">
    <location>
        <begin position="139"/>
        <end position="523"/>
    </location>
</feature>
<dbReference type="PANTHER" id="PTHR10357">
    <property type="entry name" value="ALPHA-AMYLASE FAMILY MEMBER"/>
    <property type="match status" value="1"/>
</dbReference>
<dbReference type="SUPFAM" id="SSF81296">
    <property type="entry name" value="E set domains"/>
    <property type="match status" value="1"/>
</dbReference>
<evidence type="ECO:0000313" key="4">
    <source>
        <dbReference type="EMBL" id="MDO5457529.1"/>
    </source>
</evidence>
<evidence type="ECO:0000313" key="5">
    <source>
        <dbReference type="Proteomes" id="UP001171751"/>
    </source>
</evidence>
<dbReference type="EMBL" id="JAUNQW010000014">
    <property type="protein sequence ID" value="MDO5457529.1"/>
    <property type="molecule type" value="Genomic_DNA"/>
</dbReference>
<keyword evidence="2" id="KW-0326">Glycosidase</keyword>
<reference evidence="4" key="1">
    <citation type="submission" date="2023-07" db="EMBL/GenBank/DDBJ databases">
        <title>Between Cages and Wild: Unraveling the Impact of Captivity on Animal Microbiomes and Antimicrobial Resistance.</title>
        <authorList>
            <person name="Schmartz G.P."/>
            <person name="Rehner J."/>
            <person name="Schuff M.J."/>
            <person name="Becker S.L."/>
            <person name="Kravczyk M."/>
            <person name="Gurevich A."/>
            <person name="Francke R."/>
            <person name="Mueller R."/>
            <person name="Keller V."/>
            <person name="Keller A."/>
        </authorList>
    </citation>
    <scope>NUCLEOTIDE SEQUENCE</scope>
    <source>
        <strain evidence="4">S39M_St_73</strain>
    </source>
</reference>
<dbReference type="Pfam" id="PF00128">
    <property type="entry name" value="Alpha-amylase"/>
    <property type="match status" value="1"/>
</dbReference>
<dbReference type="SMART" id="SM00642">
    <property type="entry name" value="Aamy"/>
    <property type="match status" value="1"/>
</dbReference>
<dbReference type="InterPro" id="IPR013783">
    <property type="entry name" value="Ig-like_fold"/>
</dbReference>
<accession>A0AA43ZS69</accession>
<dbReference type="InterPro" id="IPR017853">
    <property type="entry name" value="GH"/>
</dbReference>
<dbReference type="SUPFAM" id="SSF51445">
    <property type="entry name" value="(Trans)glycosidases"/>
    <property type="match status" value="1"/>
</dbReference>
<sequence>MEKDLYYNSWVSDYKYPFGASHYKSKVDFAIRVDDSKITSVKLVMRKDQGPTDEVNLIPSGDGLYYKGTTDFKEGPGLYFYYFKIEDNQGIFYYGNNQEGKGGEGQIYSQENQVKDYQLTAFRQEDPIPTWYQEGVVYQIFVDRFDNGNEDGRIDSPKPNSVIYTHNTPVPHYVKNEEGAVVHWDFYGRNLRGVIKRLPYLKEMGISILYLNPIFEAHSNHKYDTGDYFKIDPMFGGDEAFEELLQACQESDIKIILDGVFNHTGADSKYFNKFGQYDSLGAYQSKKSPYYDWYFFNDHPDDYEGWWGDLNLPRINSKNKEVQEFFYGQQESVVPYWMRKGIAGWRIDVADELTDPFLQGLRQSMDQINPDTLLIGEVWEDASNKISYDHRREYIHGGILHGVMNYPLRENILDLLNEEITSQESVTRLFQLKENYPRSAFYNNFNLLGSHDTVRVMTALDRQIEKVQLAYLFLFLTPGVPVIYYGDEAGLEGEEDPDNRRPFPWEREDKEIRHFIINLVEFRKKHPECIRGEFVPFSANQIAGIIRYIDDETWTVALINTGSESAKLSHDDLFDPSHFGIQAYLAERMIEEISVEANSFKVFTSREGESYL</sequence>
<dbReference type="InterPro" id="IPR004185">
    <property type="entry name" value="Glyco_hydro_13_lg-like_dom"/>
</dbReference>
<gene>
    <name evidence="4" type="ORF">Q4F26_04210</name>
</gene>
<dbReference type="Gene3D" id="3.20.20.80">
    <property type="entry name" value="Glycosidases"/>
    <property type="match status" value="1"/>
</dbReference>
<dbReference type="Gene3D" id="2.60.40.10">
    <property type="entry name" value="Immunoglobulins"/>
    <property type="match status" value="1"/>
</dbReference>
<dbReference type="InterPro" id="IPR014756">
    <property type="entry name" value="Ig_E-set"/>
</dbReference>
<keyword evidence="5" id="KW-1185">Reference proteome</keyword>
<comment type="caution">
    <text evidence="4">The sequence shown here is derived from an EMBL/GenBank/DDBJ whole genome shotgun (WGS) entry which is preliminary data.</text>
</comment>
<dbReference type="Gene3D" id="3.90.400.10">
    <property type="entry name" value="Oligo-1,6-glucosidase, Domain 2"/>
    <property type="match status" value="1"/>
</dbReference>
<dbReference type="AlphaFoldDB" id="A0AA43ZS69"/>
<organism evidence="4 5">
    <name type="scientific">Atopococcus tabaci</name>
    <dbReference type="NCBI Taxonomy" id="269774"/>
    <lineage>
        <taxon>Bacteria</taxon>
        <taxon>Bacillati</taxon>
        <taxon>Bacillota</taxon>
        <taxon>Bacilli</taxon>
        <taxon>Lactobacillales</taxon>
        <taxon>Carnobacteriaceae</taxon>
        <taxon>Atopococcus</taxon>
    </lineage>
</organism>
<proteinExistence type="predicted"/>
<dbReference type="InterPro" id="IPR045857">
    <property type="entry name" value="O16G_dom_2"/>
</dbReference>
<evidence type="ECO:0000256" key="2">
    <source>
        <dbReference type="ARBA" id="ARBA00023295"/>
    </source>
</evidence>
<dbReference type="Proteomes" id="UP001171751">
    <property type="component" value="Unassembled WGS sequence"/>
</dbReference>
<evidence type="ECO:0000256" key="1">
    <source>
        <dbReference type="ARBA" id="ARBA00022801"/>
    </source>
</evidence>
<dbReference type="CDD" id="cd11338">
    <property type="entry name" value="AmyAc_CMD"/>
    <property type="match status" value="1"/>
</dbReference>
<dbReference type="GO" id="GO:0005975">
    <property type="term" value="P:carbohydrate metabolic process"/>
    <property type="evidence" value="ECO:0007669"/>
    <property type="project" value="InterPro"/>
</dbReference>
<protein>
    <submittedName>
        <fullName evidence="4">Glycoside hydrolase family 13 protein</fullName>
    </submittedName>
</protein>
<dbReference type="GO" id="GO:0004553">
    <property type="term" value="F:hydrolase activity, hydrolyzing O-glycosyl compounds"/>
    <property type="evidence" value="ECO:0007669"/>
    <property type="project" value="InterPro"/>
</dbReference>
<evidence type="ECO:0000259" key="3">
    <source>
        <dbReference type="SMART" id="SM00642"/>
    </source>
</evidence>
<dbReference type="PANTHER" id="PTHR10357:SF210">
    <property type="entry name" value="MALTODEXTRIN GLUCOSIDASE"/>
    <property type="match status" value="1"/>
</dbReference>
<name>A0AA43ZS69_9LACT</name>